<evidence type="ECO:0000313" key="1">
    <source>
        <dbReference type="EMBL" id="ASA21903.1"/>
    </source>
</evidence>
<name>A0A2Z2KFI1_9BACL</name>
<dbReference type="InterPro" id="IPR018597">
    <property type="entry name" value="Phage_Tuc2009_YjcQ"/>
</dbReference>
<dbReference type="InterPro" id="IPR036390">
    <property type="entry name" value="WH_DNA-bd_sf"/>
</dbReference>
<gene>
    <name evidence="1" type="ORF">B9T62_14630</name>
</gene>
<sequence>MITVLLVEAVPKAEDLGLTREEFVQVAKIIKQEGYIDNVGIAATIVFLNNCNVTMKGHEFLESNSTWAKAYQGLKEIRDWLK</sequence>
<accession>A0A2Z2KFI1</accession>
<organism evidence="1 2">
    <name type="scientific">Paenibacillus donghaensis</name>
    <dbReference type="NCBI Taxonomy" id="414771"/>
    <lineage>
        <taxon>Bacteria</taxon>
        <taxon>Bacillati</taxon>
        <taxon>Bacillota</taxon>
        <taxon>Bacilli</taxon>
        <taxon>Bacillales</taxon>
        <taxon>Paenibacillaceae</taxon>
        <taxon>Paenibacillus</taxon>
    </lineage>
</organism>
<proteinExistence type="predicted"/>
<keyword evidence="2" id="KW-1185">Reference proteome</keyword>
<dbReference type="InterPro" id="IPR036388">
    <property type="entry name" value="WH-like_DNA-bd_sf"/>
</dbReference>
<evidence type="ECO:0000313" key="2">
    <source>
        <dbReference type="Proteomes" id="UP000249890"/>
    </source>
</evidence>
<dbReference type="Gene3D" id="1.10.10.10">
    <property type="entry name" value="Winged helix-like DNA-binding domain superfamily/Winged helix DNA-binding domain"/>
    <property type="match status" value="1"/>
</dbReference>
<dbReference type="AlphaFoldDB" id="A0A2Z2KFI1"/>
<dbReference type="Proteomes" id="UP000249890">
    <property type="component" value="Chromosome"/>
</dbReference>
<dbReference type="KEGG" id="pdh:B9T62_14630"/>
<dbReference type="Pfam" id="PF09639">
    <property type="entry name" value="YjcQ"/>
    <property type="match status" value="1"/>
</dbReference>
<protein>
    <submittedName>
        <fullName evidence="1">Uncharacterized protein</fullName>
    </submittedName>
</protein>
<reference evidence="1 2" key="1">
    <citation type="submission" date="2017-06" db="EMBL/GenBank/DDBJ databases">
        <title>Complete genome sequence of Paenibacillus donghaensis KCTC 13049T isolated from East Sea sediment, South Korea.</title>
        <authorList>
            <person name="Jung B.K."/>
            <person name="Hong S.-J."/>
            <person name="Shin J.-H."/>
        </authorList>
    </citation>
    <scope>NUCLEOTIDE SEQUENCE [LARGE SCALE GENOMIC DNA]</scope>
    <source>
        <strain evidence="1 2">KCTC 13049</strain>
    </source>
</reference>
<dbReference type="SUPFAM" id="SSF46785">
    <property type="entry name" value="Winged helix' DNA-binding domain"/>
    <property type="match status" value="1"/>
</dbReference>
<dbReference type="EMBL" id="CP021780">
    <property type="protein sequence ID" value="ASA21903.1"/>
    <property type="molecule type" value="Genomic_DNA"/>
</dbReference>